<proteinExistence type="predicted"/>
<feature type="domain" description="PDZ" evidence="1">
    <location>
        <begin position="10"/>
        <end position="92"/>
    </location>
</feature>
<evidence type="ECO:0000259" key="1">
    <source>
        <dbReference type="PROSITE" id="PS50106"/>
    </source>
</evidence>
<evidence type="ECO:0000313" key="2">
    <source>
        <dbReference type="EMBL" id="KAJ7387216.1"/>
    </source>
</evidence>
<accession>A0A9W9ZSU7</accession>
<keyword evidence="2" id="KW-0560">Oxidoreductase</keyword>
<dbReference type="InterPro" id="IPR036034">
    <property type="entry name" value="PDZ_sf"/>
</dbReference>
<dbReference type="Pfam" id="PF00595">
    <property type="entry name" value="PDZ"/>
    <property type="match status" value="1"/>
</dbReference>
<dbReference type="PROSITE" id="PS50106">
    <property type="entry name" value="PDZ"/>
    <property type="match status" value="1"/>
</dbReference>
<comment type="caution">
    <text evidence="2">The sequence shown here is derived from an EMBL/GenBank/DDBJ whole genome shotgun (WGS) entry which is preliminary data.</text>
</comment>
<reference evidence="2" key="1">
    <citation type="submission" date="2023-01" db="EMBL/GenBank/DDBJ databases">
        <title>Genome assembly of the deep-sea coral Lophelia pertusa.</title>
        <authorList>
            <person name="Herrera S."/>
            <person name="Cordes E."/>
        </authorList>
    </citation>
    <scope>NUCLEOTIDE SEQUENCE</scope>
    <source>
        <strain evidence="2">USNM1676648</strain>
        <tissue evidence="2">Polyp</tissue>
    </source>
</reference>
<dbReference type="EMBL" id="MU825874">
    <property type="protein sequence ID" value="KAJ7387216.1"/>
    <property type="molecule type" value="Genomic_DNA"/>
</dbReference>
<dbReference type="GO" id="GO:0004517">
    <property type="term" value="F:nitric-oxide synthase activity"/>
    <property type="evidence" value="ECO:0007669"/>
    <property type="project" value="UniProtKB-EC"/>
</dbReference>
<keyword evidence="3" id="KW-1185">Reference proteome</keyword>
<dbReference type="EC" id="1.14.13.39" evidence="2"/>
<organism evidence="2 3">
    <name type="scientific">Desmophyllum pertusum</name>
    <dbReference type="NCBI Taxonomy" id="174260"/>
    <lineage>
        <taxon>Eukaryota</taxon>
        <taxon>Metazoa</taxon>
        <taxon>Cnidaria</taxon>
        <taxon>Anthozoa</taxon>
        <taxon>Hexacorallia</taxon>
        <taxon>Scleractinia</taxon>
        <taxon>Caryophylliina</taxon>
        <taxon>Caryophylliidae</taxon>
        <taxon>Desmophyllum</taxon>
    </lineage>
</organism>
<dbReference type="Proteomes" id="UP001163046">
    <property type="component" value="Unassembled WGS sequence"/>
</dbReference>
<name>A0A9W9ZSU7_9CNID</name>
<dbReference type="SMART" id="SM00228">
    <property type="entry name" value="PDZ"/>
    <property type="match status" value="1"/>
</dbReference>
<dbReference type="OrthoDB" id="66881at2759"/>
<sequence length="108" mass="11792">MDDSSDGRITVNIAKRKLGGVGFLTNKRSICPYLAVSHVVKGGVAHETGLIQAGDVILEVNGKSLENVPYHKALEILDKVPTGEVMMIKYALKDSMRIWKQPSTTKVL</sequence>
<gene>
    <name evidence="2" type="primary">NOS1</name>
    <name evidence="2" type="ORF">OS493_004186</name>
</gene>
<dbReference type="InterPro" id="IPR001478">
    <property type="entry name" value="PDZ"/>
</dbReference>
<evidence type="ECO:0000313" key="3">
    <source>
        <dbReference type="Proteomes" id="UP001163046"/>
    </source>
</evidence>
<protein>
    <submittedName>
        <fullName evidence="2">Nitric oxide synthase, brain</fullName>
        <ecNumber evidence="2">1.14.13.39</ecNumber>
    </submittedName>
</protein>
<dbReference type="Gene3D" id="2.30.42.10">
    <property type="match status" value="1"/>
</dbReference>
<dbReference type="AlphaFoldDB" id="A0A9W9ZSU7"/>
<dbReference type="SUPFAM" id="SSF50156">
    <property type="entry name" value="PDZ domain-like"/>
    <property type="match status" value="1"/>
</dbReference>